<comment type="function">
    <text evidence="9 12">Involved in protein N-glycosylation. Essential for the second step of the dolichol-linked oligosaccharide pathway.</text>
</comment>
<proteinExistence type="inferred from homology"/>
<dbReference type="Gene3D" id="3.40.50.2000">
    <property type="entry name" value="Glycogen Phosphorylase B"/>
    <property type="match status" value="1"/>
</dbReference>
<comment type="caution">
    <text evidence="14">The sequence shown here is derived from an EMBL/GenBank/DDBJ whole genome shotgun (WGS) entry which is preliminary data.</text>
</comment>
<comment type="subcellular location">
    <subcellularLocation>
        <location evidence="1 12">Endoplasmic reticulum</location>
    </subcellularLocation>
</comment>
<dbReference type="GO" id="GO:0004577">
    <property type="term" value="F:N-acetylglucosaminyldiphosphodolichol N-acetylglucosaminyltransferase activity"/>
    <property type="evidence" value="ECO:0007669"/>
    <property type="project" value="UniProtKB-EC"/>
</dbReference>
<dbReference type="Proteomes" id="UP000807716">
    <property type="component" value="Unassembled WGS sequence"/>
</dbReference>
<feature type="domain" description="Glycosyl transferase family 28 C-terminal" evidence="13">
    <location>
        <begin position="9"/>
        <end position="144"/>
    </location>
</feature>
<evidence type="ECO:0000256" key="11">
    <source>
        <dbReference type="ARBA" id="ARBA00048184"/>
    </source>
</evidence>
<dbReference type="InterPro" id="IPR007235">
    <property type="entry name" value="Glyco_trans_28_C"/>
</dbReference>
<evidence type="ECO:0000256" key="2">
    <source>
        <dbReference type="ARBA" id="ARBA00006962"/>
    </source>
</evidence>
<evidence type="ECO:0000256" key="5">
    <source>
        <dbReference type="ARBA" id="ARBA00017468"/>
    </source>
</evidence>
<evidence type="ECO:0000256" key="6">
    <source>
        <dbReference type="ARBA" id="ARBA00022676"/>
    </source>
</evidence>
<sequence>MDSAPHRRVLVTVGSTGFDQLVNTVLQHSFHALLLSLGYTHLIVQHGSSNFPAEALTGSSDLRINAFSYKPSLLEDMQSVDLIISHAGSGSILEALRLEKPLIVVINETLMNNHQQELGDALQEQGYLVSCTPTTLFDAIQSNKYRTLKRFPAADPAIFASYLDSKLFV</sequence>
<dbReference type="Pfam" id="PF04101">
    <property type="entry name" value="Glyco_tran_28_C"/>
    <property type="match status" value="1"/>
</dbReference>
<evidence type="ECO:0000256" key="3">
    <source>
        <dbReference type="ARBA" id="ARBA00011198"/>
    </source>
</evidence>
<keyword evidence="8 12" id="KW-0256">Endoplasmic reticulum</keyword>
<accession>A0A9P6QCZ1</accession>
<keyword evidence="7 12" id="KW-0808">Transferase</keyword>
<comment type="subunit">
    <text evidence="3 12">Heterodimer with ALG14 to form a functional enzyme.</text>
</comment>
<evidence type="ECO:0000256" key="1">
    <source>
        <dbReference type="ARBA" id="ARBA00004240"/>
    </source>
</evidence>
<evidence type="ECO:0000313" key="14">
    <source>
        <dbReference type="EMBL" id="KAG0263914.1"/>
    </source>
</evidence>
<comment type="similarity">
    <text evidence="2 12">Belongs to the glycosyltransferase 28 family.</text>
</comment>
<dbReference type="PANTHER" id="PTHR12867">
    <property type="entry name" value="GLYCOSYL TRANSFERASE-RELATED"/>
    <property type="match status" value="1"/>
</dbReference>
<evidence type="ECO:0000256" key="9">
    <source>
        <dbReference type="ARBA" id="ARBA00024804"/>
    </source>
</evidence>
<evidence type="ECO:0000256" key="10">
    <source>
        <dbReference type="ARBA" id="ARBA00032061"/>
    </source>
</evidence>
<dbReference type="SUPFAM" id="SSF53756">
    <property type="entry name" value="UDP-Glycosyltransferase/glycogen phosphorylase"/>
    <property type="match status" value="1"/>
</dbReference>
<dbReference type="GO" id="GO:0006488">
    <property type="term" value="P:dolichol-linked oligosaccharide biosynthetic process"/>
    <property type="evidence" value="ECO:0007669"/>
    <property type="project" value="InterPro"/>
</dbReference>
<evidence type="ECO:0000256" key="12">
    <source>
        <dbReference type="RuleBase" id="RU362128"/>
    </source>
</evidence>
<dbReference type="PANTHER" id="PTHR12867:SF6">
    <property type="entry name" value="N-ACETYLGLUCOSAMINYLDIPHOSPHODOLICHOL N-ACETYLGLUCOSAMINYLTRANSFERASE"/>
    <property type="match status" value="1"/>
</dbReference>
<keyword evidence="6 12" id="KW-0328">Glycosyltransferase</keyword>
<dbReference type="AlphaFoldDB" id="A0A9P6QCZ1"/>
<gene>
    <name evidence="12 14" type="primary">ALG13</name>
    <name evidence="14" type="ORF">DFQ27_001566</name>
</gene>
<evidence type="ECO:0000259" key="13">
    <source>
        <dbReference type="Pfam" id="PF04101"/>
    </source>
</evidence>
<evidence type="ECO:0000256" key="7">
    <source>
        <dbReference type="ARBA" id="ARBA00022679"/>
    </source>
</evidence>
<reference evidence="14" key="1">
    <citation type="journal article" date="2020" name="Fungal Divers.">
        <title>Resolving the Mortierellaceae phylogeny through synthesis of multi-gene phylogenetics and phylogenomics.</title>
        <authorList>
            <person name="Vandepol N."/>
            <person name="Liber J."/>
            <person name="Desiro A."/>
            <person name="Na H."/>
            <person name="Kennedy M."/>
            <person name="Barry K."/>
            <person name="Grigoriev I.V."/>
            <person name="Miller A.N."/>
            <person name="O'Donnell K."/>
            <person name="Stajich J.E."/>
            <person name="Bonito G."/>
        </authorList>
    </citation>
    <scope>NUCLEOTIDE SEQUENCE</scope>
    <source>
        <strain evidence="14">BC1065</strain>
    </source>
</reference>
<evidence type="ECO:0000256" key="4">
    <source>
        <dbReference type="ARBA" id="ARBA00012614"/>
    </source>
</evidence>
<dbReference type="GO" id="GO:0005783">
    <property type="term" value="C:endoplasmic reticulum"/>
    <property type="evidence" value="ECO:0007669"/>
    <property type="project" value="UniProtKB-SubCell"/>
</dbReference>
<evidence type="ECO:0000313" key="15">
    <source>
        <dbReference type="Proteomes" id="UP000807716"/>
    </source>
</evidence>
<organism evidence="14 15">
    <name type="scientific">Actinomortierella ambigua</name>
    <dbReference type="NCBI Taxonomy" id="1343610"/>
    <lineage>
        <taxon>Eukaryota</taxon>
        <taxon>Fungi</taxon>
        <taxon>Fungi incertae sedis</taxon>
        <taxon>Mucoromycota</taxon>
        <taxon>Mortierellomycotina</taxon>
        <taxon>Mortierellomycetes</taxon>
        <taxon>Mortierellales</taxon>
        <taxon>Mortierellaceae</taxon>
        <taxon>Actinomortierella</taxon>
    </lineage>
</organism>
<evidence type="ECO:0000256" key="8">
    <source>
        <dbReference type="ARBA" id="ARBA00022824"/>
    </source>
</evidence>
<comment type="catalytic activity">
    <reaction evidence="11">
        <text>an N-acetyl-alpha-D-glucosaminyl-diphospho-di-trans,poly-cis-dolichol + UDP-N-acetyl-alpha-D-glucosamine = an N,N'-diacetylchitobiosyl-diphospho-di-trans,poly-cis-dolichol + UDP + H(+)</text>
        <dbReference type="Rhea" id="RHEA:23380"/>
        <dbReference type="Rhea" id="RHEA-COMP:19507"/>
        <dbReference type="Rhea" id="RHEA-COMP:19510"/>
        <dbReference type="ChEBI" id="CHEBI:15378"/>
        <dbReference type="ChEBI" id="CHEBI:57269"/>
        <dbReference type="ChEBI" id="CHEBI:57705"/>
        <dbReference type="ChEBI" id="CHEBI:58223"/>
        <dbReference type="ChEBI" id="CHEBI:58427"/>
        <dbReference type="EC" id="2.4.1.141"/>
    </reaction>
</comment>
<dbReference type="InterPro" id="IPR039042">
    <property type="entry name" value="Alg13-like"/>
</dbReference>
<keyword evidence="15" id="KW-1185">Reference proteome</keyword>
<dbReference type="EMBL" id="JAAAJB010000153">
    <property type="protein sequence ID" value="KAG0263914.1"/>
    <property type="molecule type" value="Genomic_DNA"/>
</dbReference>
<dbReference type="EC" id="2.4.1.141" evidence="4 12"/>
<protein>
    <recommendedName>
        <fullName evidence="5 12">UDP-N-acetylglucosamine transferase subunit ALG13</fullName>
        <ecNumber evidence="4 12">2.4.1.141</ecNumber>
    </recommendedName>
    <alternativeName>
        <fullName evidence="10 12">Asparagine-linked glycosylation protein 13</fullName>
    </alternativeName>
</protein>
<dbReference type="OrthoDB" id="20273at2759"/>
<name>A0A9P6QCZ1_9FUNG</name>